<protein>
    <submittedName>
        <fullName evidence="1">Uncharacterized protein</fullName>
    </submittedName>
</protein>
<evidence type="ECO:0000313" key="2">
    <source>
        <dbReference type="Proteomes" id="UP001162164"/>
    </source>
</evidence>
<sequence>MEKDWGADNCSICLAFLLGRLSSPPINALSSCHPLFHLDHFENTPAVGTKLEGLLLNELDHR</sequence>
<name>A0ABQ9IRZ3_9CUCU</name>
<dbReference type="PROSITE" id="PS51257">
    <property type="entry name" value="PROKAR_LIPOPROTEIN"/>
    <property type="match status" value="1"/>
</dbReference>
<comment type="caution">
    <text evidence="1">The sequence shown here is derived from an EMBL/GenBank/DDBJ whole genome shotgun (WGS) entry which is preliminary data.</text>
</comment>
<organism evidence="1 2">
    <name type="scientific">Molorchus minor</name>
    <dbReference type="NCBI Taxonomy" id="1323400"/>
    <lineage>
        <taxon>Eukaryota</taxon>
        <taxon>Metazoa</taxon>
        <taxon>Ecdysozoa</taxon>
        <taxon>Arthropoda</taxon>
        <taxon>Hexapoda</taxon>
        <taxon>Insecta</taxon>
        <taxon>Pterygota</taxon>
        <taxon>Neoptera</taxon>
        <taxon>Endopterygota</taxon>
        <taxon>Coleoptera</taxon>
        <taxon>Polyphaga</taxon>
        <taxon>Cucujiformia</taxon>
        <taxon>Chrysomeloidea</taxon>
        <taxon>Cerambycidae</taxon>
        <taxon>Lamiinae</taxon>
        <taxon>Monochamini</taxon>
        <taxon>Molorchus</taxon>
    </lineage>
</organism>
<evidence type="ECO:0000313" key="1">
    <source>
        <dbReference type="EMBL" id="KAJ8958378.1"/>
    </source>
</evidence>
<gene>
    <name evidence="1" type="ORF">NQ317_006741</name>
</gene>
<keyword evidence="2" id="KW-1185">Reference proteome</keyword>
<dbReference type="EMBL" id="JAPWTJ010003329">
    <property type="protein sequence ID" value="KAJ8958378.1"/>
    <property type="molecule type" value="Genomic_DNA"/>
</dbReference>
<reference evidence="1" key="1">
    <citation type="journal article" date="2023" name="Insect Mol. Biol.">
        <title>Genome sequencing provides insights into the evolution of gene families encoding plant cell wall-degrading enzymes in longhorned beetles.</title>
        <authorList>
            <person name="Shin N.R."/>
            <person name="Okamura Y."/>
            <person name="Kirsch R."/>
            <person name="Pauchet Y."/>
        </authorList>
    </citation>
    <scope>NUCLEOTIDE SEQUENCE</scope>
    <source>
        <strain evidence="1">MMC_N1</strain>
    </source>
</reference>
<proteinExistence type="predicted"/>
<dbReference type="Proteomes" id="UP001162164">
    <property type="component" value="Unassembled WGS sequence"/>
</dbReference>
<accession>A0ABQ9IRZ3</accession>